<feature type="non-terminal residue" evidence="1">
    <location>
        <position position="1"/>
    </location>
</feature>
<gene>
    <name evidence="1" type="ORF">EII41_13895</name>
</gene>
<dbReference type="EMBL" id="RQYN01000191">
    <property type="protein sequence ID" value="RRD68846.1"/>
    <property type="molecule type" value="Genomic_DNA"/>
</dbReference>
<accession>A0A3P1YFR2</accession>
<sequence length="24" mass="2824">YEITFDSAEEMVKPASIRRLLNKI</sequence>
<reference evidence="1 2" key="1">
    <citation type="submission" date="2018-11" db="EMBL/GenBank/DDBJ databases">
        <title>Genomes From Bacteria Associated with the Canine Oral Cavity: a Test Case for Automated Genome-Based Taxonomic Assignment.</title>
        <authorList>
            <person name="Coil D.A."/>
            <person name="Jospin G."/>
            <person name="Darling A.E."/>
            <person name="Wallis C."/>
            <person name="Davis I.J."/>
            <person name="Harris S."/>
            <person name="Eisen J.A."/>
            <person name="Holcombe L.J."/>
            <person name="O'Flynn C."/>
        </authorList>
    </citation>
    <scope>NUCLEOTIDE SEQUENCE [LARGE SCALE GENOMIC DNA]</scope>
    <source>
        <strain evidence="1 2">OH1426_COT-023</strain>
    </source>
</reference>
<protein>
    <submittedName>
        <fullName evidence="1">Transposase</fullName>
    </submittedName>
</protein>
<name>A0A3P1YFR2_TANFO</name>
<organism evidence="1 2">
    <name type="scientific">Tannerella forsythia</name>
    <name type="common">Bacteroides forsythus</name>
    <dbReference type="NCBI Taxonomy" id="28112"/>
    <lineage>
        <taxon>Bacteria</taxon>
        <taxon>Pseudomonadati</taxon>
        <taxon>Bacteroidota</taxon>
        <taxon>Bacteroidia</taxon>
        <taxon>Bacteroidales</taxon>
        <taxon>Tannerellaceae</taxon>
        <taxon>Tannerella</taxon>
    </lineage>
</organism>
<evidence type="ECO:0000313" key="2">
    <source>
        <dbReference type="Proteomes" id="UP000279860"/>
    </source>
</evidence>
<proteinExistence type="predicted"/>
<dbReference type="Proteomes" id="UP000279860">
    <property type="component" value="Unassembled WGS sequence"/>
</dbReference>
<dbReference type="AlphaFoldDB" id="A0A3P1YFR2"/>
<comment type="caution">
    <text evidence="1">The sequence shown here is derived from an EMBL/GenBank/DDBJ whole genome shotgun (WGS) entry which is preliminary data.</text>
</comment>
<evidence type="ECO:0000313" key="1">
    <source>
        <dbReference type="EMBL" id="RRD68846.1"/>
    </source>
</evidence>